<dbReference type="EMBL" id="MDYQ01000435">
    <property type="protein sequence ID" value="PRP74884.1"/>
    <property type="molecule type" value="Genomic_DNA"/>
</dbReference>
<feature type="region of interest" description="Disordered" evidence="1">
    <location>
        <begin position="412"/>
        <end position="439"/>
    </location>
</feature>
<reference evidence="2 3" key="1">
    <citation type="journal article" date="2018" name="Genome Biol. Evol.">
        <title>Multiple Roots of Fruiting Body Formation in Amoebozoa.</title>
        <authorList>
            <person name="Hillmann F."/>
            <person name="Forbes G."/>
            <person name="Novohradska S."/>
            <person name="Ferling I."/>
            <person name="Riege K."/>
            <person name="Groth M."/>
            <person name="Westermann M."/>
            <person name="Marz M."/>
            <person name="Spaller T."/>
            <person name="Winckler T."/>
            <person name="Schaap P."/>
            <person name="Glockner G."/>
        </authorList>
    </citation>
    <scope>NUCLEOTIDE SEQUENCE [LARGE SCALE GENOMIC DNA]</scope>
    <source>
        <strain evidence="2 3">Jena</strain>
    </source>
</reference>
<keyword evidence="3" id="KW-1185">Reference proteome</keyword>
<dbReference type="AlphaFoldDB" id="A0A2P6MT60"/>
<organism evidence="2 3">
    <name type="scientific">Planoprotostelium fungivorum</name>
    <dbReference type="NCBI Taxonomy" id="1890364"/>
    <lineage>
        <taxon>Eukaryota</taxon>
        <taxon>Amoebozoa</taxon>
        <taxon>Evosea</taxon>
        <taxon>Variosea</taxon>
        <taxon>Cavosteliida</taxon>
        <taxon>Cavosteliaceae</taxon>
        <taxon>Planoprotostelium</taxon>
    </lineage>
</organism>
<feature type="compositionally biased region" description="Basic and acidic residues" evidence="1">
    <location>
        <begin position="620"/>
        <end position="642"/>
    </location>
</feature>
<protein>
    <submittedName>
        <fullName evidence="2">Uncharacterized protein</fullName>
    </submittedName>
</protein>
<feature type="region of interest" description="Disordered" evidence="1">
    <location>
        <begin position="602"/>
        <end position="646"/>
    </location>
</feature>
<gene>
    <name evidence="2" type="ORF">PROFUN_16110</name>
</gene>
<evidence type="ECO:0000313" key="3">
    <source>
        <dbReference type="Proteomes" id="UP000241769"/>
    </source>
</evidence>
<sequence>MSSTASFLLKLEQLQCNQITSSTYLDSTQTILWRVTGTWWKFGYDKMAKASCNCKCLTQLHYVSICHVLLTGSAIFRQQTPHMPVSEDKVTYSELKVKFCTKNLQDIELYKMVPGTFCITTQTGVNAILASIESQKSARSDGLIPDCHFIVQEFMEEEVKRYKVLDGCHRLEAFRSLPSHAPTTWKCYVIPLDVPLSTEEEMILCAGANNEHLSVVKTTILERLITIHTFAHAHAARYMTSDEGYQVSKITNILATAADERFSESLMKKYCAFLKSLDQDAMKCLIEIYRQRGPEAEIVINHFTDSDFKELQGKIFEGASPQRRVINFSFSTASKQTRETCAGFSRELLLQFKRIEEIQLNVSEEWEDLNGRLKDTLGKFGEEHWQAIKQSYAAGNSDDVVSLMRDFALHSEEQTNKRSADDALTEPIKKRRTPKKDCEPQLVSDELQRLVTETIIKSPDWKPTLVNLGFPHLLNLEDTDRRLFSDSIIIVNCLTEAEVNSATSELQQWKHHEQHIRLYIQMSHPDTGVMGIPNQVLHVLVYTPRTRRMTKLPSGGIASNFLSHNHSSLVTSLLKQNGDATARSISVLNWEKILVTLFPSTEKKKKQKRGNKSDDEDTSDVGKKSEKAKGKKTDVKKSRDKAAMQPGQKVYDFEPGIGSLASVAIRHGFSFYASAEGPSFLLQGVHLSTSGEEISEYLKKQNK</sequence>
<accession>A0A2P6MT60</accession>
<dbReference type="Proteomes" id="UP000241769">
    <property type="component" value="Unassembled WGS sequence"/>
</dbReference>
<comment type="caution">
    <text evidence="2">The sequence shown here is derived from an EMBL/GenBank/DDBJ whole genome shotgun (WGS) entry which is preliminary data.</text>
</comment>
<feature type="compositionally biased region" description="Basic and acidic residues" evidence="1">
    <location>
        <begin position="412"/>
        <end position="421"/>
    </location>
</feature>
<dbReference type="InParanoid" id="A0A2P6MT60"/>
<evidence type="ECO:0000313" key="2">
    <source>
        <dbReference type="EMBL" id="PRP74884.1"/>
    </source>
</evidence>
<evidence type="ECO:0000256" key="1">
    <source>
        <dbReference type="SAM" id="MobiDB-lite"/>
    </source>
</evidence>
<proteinExistence type="predicted"/>
<name>A0A2P6MT60_9EUKA</name>